<dbReference type="STRING" id="479433.Caci_4490"/>
<dbReference type="Gene3D" id="3.20.20.70">
    <property type="entry name" value="Aldolase class I"/>
    <property type="match status" value="1"/>
</dbReference>
<dbReference type="Proteomes" id="UP000000851">
    <property type="component" value="Chromosome"/>
</dbReference>
<sequence>MVAAISWLASGSELAAAISWLVLGSEVGGATSWRVPSSEVAVAISWRDPGSEVAAAMLLCASSIWLAATRMPHKLSVLVVSCMSPSPKLCLGLDALLCRVLQRSWRWFMVEVGEIRRLRRVRVAEPEAIAAAASARRRRGALVDGGGRLMLIAADHPARGALGVRDDPLAMGDRRELLERLVVALGRPGVDGVLATPDIVEDLLLLGALEDRVVVGSMNRGGLAGSVSELDDRFTAYDAAAIASSGLDGGKMLLRIDLRDPDTVSTLEACGRAVSELAARRLVAMIEPFMATRAGDGRLRNDLSVAAVVRACAIAAGLGSTSAYTWLKLPVVEEMERVLAATTLPVLLLGGDPDVAPEETYAAWEKALALEGVHGLVVGRALLYPPDGDVAAAVDTAAALVKPGVRE</sequence>
<accession>C7PWA5</accession>
<organism evidence="2 3">
    <name type="scientific">Catenulispora acidiphila (strain DSM 44928 / JCM 14897 / NBRC 102108 / NRRL B-24433 / ID139908)</name>
    <dbReference type="NCBI Taxonomy" id="479433"/>
    <lineage>
        <taxon>Bacteria</taxon>
        <taxon>Bacillati</taxon>
        <taxon>Actinomycetota</taxon>
        <taxon>Actinomycetes</taxon>
        <taxon>Catenulisporales</taxon>
        <taxon>Catenulisporaceae</taxon>
        <taxon>Catenulispora</taxon>
    </lineage>
</organism>
<evidence type="ECO:0000259" key="1">
    <source>
        <dbReference type="Pfam" id="PF22649"/>
    </source>
</evidence>
<dbReference type="InterPro" id="IPR054574">
    <property type="entry name" value="Cgl0159_dom"/>
</dbReference>
<dbReference type="AlphaFoldDB" id="C7PWA5"/>
<proteinExistence type="predicted"/>
<dbReference type="InParanoid" id="C7PWA5"/>
<dbReference type="EMBL" id="CP001700">
    <property type="protein sequence ID" value="ACU73353.1"/>
    <property type="molecule type" value="Genomic_DNA"/>
</dbReference>
<dbReference type="InterPro" id="IPR013785">
    <property type="entry name" value="Aldolase_TIM"/>
</dbReference>
<dbReference type="eggNOG" id="COG1830">
    <property type="taxonomic scope" value="Bacteria"/>
</dbReference>
<feature type="domain" description="Cgl0159-like" evidence="1">
    <location>
        <begin position="147"/>
        <end position="398"/>
    </location>
</feature>
<dbReference type="SUPFAM" id="SSF51569">
    <property type="entry name" value="Aldolase"/>
    <property type="match status" value="1"/>
</dbReference>
<dbReference type="HOGENOM" id="CLU_056329_0_0_11"/>
<gene>
    <name evidence="2" type="ordered locus">Caci_4490</name>
</gene>
<evidence type="ECO:0000313" key="2">
    <source>
        <dbReference type="EMBL" id="ACU73353.1"/>
    </source>
</evidence>
<keyword evidence="3" id="KW-1185">Reference proteome</keyword>
<reference evidence="2 3" key="1">
    <citation type="journal article" date="2009" name="Stand. Genomic Sci.">
        <title>Complete genome sequence of Catenulispora acidiphila type strain (ID 139908).</title>
        <authorList>
            <person name="Copeland A."/>
            <person name="Lapidus A."/>
            <person name="Glavina Del Rio T."/>
            <person name="Nolan M."/>
            <person name="Lucas S."/>
            <person name="Chen F."/>
            <person name="Tice H."/>
            <person name="Cheng J.F."/>
            <person name="Bruce D."/>
            <person name="Goodwin L."/>
            <person name="Pitluck S."/>
            <person name="Mikhailova N."/>
            <person name="Pati A."/>
            <person name="Ivanova N."/>
            <person name="Mavromatis K."/>
            <person name="Chen A."/>
            <person name="Palaniappan K."/>
            <person name="Chain P."/>
            <person name="Land M."/>
            <person name="Hauser L."/>
            <person name="Chang Y.J."/>
            <person name="Jeffries C.D."/>
            <person name="Chertkov O."/>
            <person name="Brettin T."/>
            <person name="Detter J.C."/>
            <person name="Han C."/>
            <person name="Ali Z."/>
            <person name="Tindall B.J."/>
            <person name="Goker M."/>
            <person name="Bristow J."/>
            <person name="Eisen J.A."/>
            <person name="Markowitz V."/>
            <person name="Hugenholtz P."/>
            <person name="Kyrpides N.C."/>
            <person name="Klenk H.P."/>
        </authorList>
    </citation>
    <scope>NUCLEOTIDE SEQUENCE [LARGE SCALE GENOMIC DNA]</scope>
    <source>
        <strain evidence="3">DSM 44928 / JCM 14897 / NBRC 102108 / NRRL B-24433 / ID139908</strain>
    </source>
</reference>
<protein>
    <recommendedName>
        <fullName evidence="1">Cgl0159-like domain-containing protein</fullName>
    </recommendedName>
</protein>
<dbReference type="KEGG" id="cai:Caci_4490"/>
<evidence type="ECO:0000313" key="3">
    <source>
        <dbReference type="Proteomes" id="UP000000851"/>
    </source>
</evidence>
<name>C7PWA5_CATAD</name>
<dbReference type="Pfam" id="PF22649">
    <property type="entry name" value="Cgl0159"/>
    <property type="match status" value="1"/>
</dbReference>